<reference evidence="3 4" key="1">
    <citation type="submission" date="2022-10" db="EMBL/GenBank/DDBJ databases">
        <title>Paucibacter sp. hw1 Genome sequencing.</title>
        <authorList>
            <person name="Park S."/>
        </authorList>
    </citation>
    <scope>NUCLEOTIDE SEQUENCE [LARGE SCALE GENOMIC DNA]</scope>
    <source>
        <strain evidence="4">hw1</strain>
    </source>
</reference>
<evidence type="ECO:0000259" key="2">
    <source>
        <dbReference type="PROSITE" id="PS50222"/>
    </source>
</evidence>
<dbReference type="RefSeq" id="WP_273600336.1">
    <property type="nucleotide sequence ID" value="NZ_JAQQXT010000006.1"/>
</dbReference>
<feature type="compositionally biased region" description="Low complexity" evidence="1">
    <location>
        <begin position="149"/>
        <end position="161"/>
    </location>
</feature>
<dbReference type="EMBL" id="JAQQXT010000006">
    <property type="protein sequence ID" value="MDC8772090.1"/>
    <property type="molecule type" value="Genomic_DNA"/>
</dbReference>
<accession>A0ABT5KE57</accession>
<keyword evidence="4" id="KW-1185">Reference proteome</keyword>
<evidence type="ECO:0000256" key="1">
    <source>
        <dbReference type="SAM" id="MobiDB-lite"/>
    </source>
</evidence>
<dbReference type="InterPro" id="IPR002048">
    <property type="entry name" value="EF_hand_dom"/>
</dbReference>
<dbReference type="Pfam" id="PF13499">
    <property type="entry name" value="EF-hand_7"/>
    <property type="match status" value="1"/>
</dbReference>
<proteinExistence type="predicted"/>
<sequence length="227" mass="22283">MNASISSIAVSANARAAAPPRLPPKAEDVFKQIDSEGKGSVTASDAAAYLVKISPEGARKADAADSSAASKLKQDIEQELGKADADGNGQLSQAEFKQALAQGPAGGGPAEANGDKAAGAAAGPSKGAGRPQGPPPGAGGAGGGGAKAGGASEAGSSSSASTNYEKEDANRDGKVTEPERQAYEVQHPKQAVAEAAQSVKTATAASSVRAASDLALQRYQEVAASVE</sequence>
<name>A0ABT5KE57_9BURK</name>
<feature type="compositionally biased region" description="Basic and acidic residues" evidence="1">
    <location>
        <begin position="164"/>
        <end position="182"/>
    </location>
</feature>
<dbReference type="PROSITE" id="PS00018">
    <property type="entry name" value="EF_HAND_1"/>
    <property type="match status" value="1"/>
</dbReference>
<dbReference type="Proteomes" id="UP001221189">
    <property type="component" value="Unassembled WGS sequence"/>
</dbReference>
<evidence type="ECO:0000313" key="4">
    <source>
        <dbReference type="Proteomes" id="UP001221189"/>
    </source>
</evidence>
<dbReference type="InterPro" id="IPR018247">
    <property type="entry name" value="EF_Hand_1_Ca_BS"/>
</dbReference>
<dbReference type="SUPFAM" id="SSF47473">
    <property type="entry name" value="EF-hand"/>
    <property type="match status" value="1"/>
</dbReference>
<feature type="compositionally biased region" description="Low complexity" evidence="1">
    <location>
        <begin position="1"/>
        <end position="19"/>
    </location>
</feature>
<organism evidence="3 4">
    <name type="scientific">Roseateles albus</name>
    <dbReference type="NCBI Taxonomy" id="2987525"/>
    <lineage>
        <taxon>Bacteria</taxon>
        <taxon>Pseudomonadati</taxon>
        <taxon>Pseudomonadota</taxon>
        <taxon>Betaproteobacteria</taxon>
        <taxon>Burkholderiales</taxon>
        <taxon>Sphaerotilaceae</taxon>
        <taxon>Roseateles</taxon>
    </lineage>
</organism>
<feature type="compositionally biased region" description="Low complexity" evidence="1">
    <location>
        <begin position="110"/>
        <end position="131"/>
    </location>
</feature>
<feature type="compositionally biased region" description="Basic and acidic residues" evidence="1">
    <location>
        <begin position="72"/>
        <end position="85"/>
    </location>
</feature>
<feature type="compositionally biased region" description="Gly residues" evidence="1">
    <location>
        <begin position="138"/>
        <end position="148"/>
    </location>
</feature>
<dbReference type="InterPro" id="IPR011992">
    <property type="entry name" value="EF-hand-dom_pair"/>
</dbReference>
<comment type="caution">
    <text evidence="3">The sequence shown here is derived from an EMBL/GenBank/DDBJ whole genome shotgun (WGS) entry which is preliminary data.</text>
</comment>
<feature type="region of interest" description="Disordered" evidence="1">
    <location>
        <begin position="1"/>
        <end position="25"/>
    </location>
</feature>
<feature type="domain" description="EF-hand" evidence="2">
    <location>
        <begin position="71"/>
        <end position="106"/>
    </location>
</feature>
<evidence type="ECO:0000313" key="3">
    <source>
        <dbReference type="EMBL" id="MDC8772090.1"/>
    </source>
</evidence>
<gene>
    <name evidence="3" type="ORF">PRZ03_10965</name>
</gene>
<feature type="region of interest" description="Disordered" evidence="1">
    <location>
        <begin position="55"/>
        <end position="189"/>
    </location>
</feature>
<dbReference type="Gene3D" id="1.10.238.10">
    <property type="entry name" value="EF-hand"/>
    <property type="match status" value="1"/>
</dbReference>
<dbReference type="PROSITE" id="PS50222">
    <property type="entry name" value="EF_HAND_2"/>
    <property type="match status" value="1"/>
</dbReference>
<protein>
    <recommendedName>
        <fullName evidence="2">EF-hand domain-containing protein</fullName>
    </recommendedName>
</protein>